<accession>A0A2B5Y3Y6</accession>
<evidence type="ECO:0000313" key="1">
    <source>
        <dbReference type="EMBL" id="PHD59758.1"/>
    </source>
</evidence>
<dbReference type="AlphaFoldDB" id="A0A2B5Y3Y6"/>
<name>A0A2B5Y3Y6_9BACI</name>
<proteinExistence type="predicted"/>
<organism evidence="1 2">
    <name type="scientific">Bacillus toyonensis</name>
    <dbReference type="NCBI Taxonomy" id="155322"/>
    <lineage>
        <taxon>Bacteria</taxon>
        <taxon>Bacillati</taxon>
        <taxon>Bacillota</taxon>
        <taxon>Bacilli</taxon>
        <taxon>Bacillales</taxon>
        <taxon>Bacillaceae</taxon>
        <taxon>Bacillus</taxon>
        <taxon>Bacillus cereus group</taxon>
    </lineage>
</organism>
<dbReference type="Proteomes" id="UP000225997">
    <property type="component" value="Unassembled WGS sequence"/>
</dbReference>
<gene>
    <name evidence="1" type="ORF">COF40_27880</name>
</gene>
<reference evidence="1 2" key="1">
    <citation type="submission" date="2017-09" db="EMBL/GenBank/DDBJ databases">
        <title>Large-scale bioinformatics analysis of Bacillus genomes uncovers conserved roles of natural products in bacterial physiology.</title>
        <authorList>
            <consortium name="Agbiome Team Llc"/>
            <person name="Bleich R.M."/>
            <person name="Grubbs K.J."/>
            <person name="Santa Maria K.C."/>
            <person name="Allen S.E."/>
            <person name="Farag S."/>
            <person name="Shank E.A."/>
            <person name="Bowers A."/>
        </authorList>
    </citation>
    <scope>NUCLEOTIDE SEQUENCE [LARGE SCALE GENOMIC DNA]</scope>
    <source>
        <strain evidence="1 2">AFS044250</strain>
    </source>
</reference>
<dbReference type="EMBL" id="NUSQ01000188">
    <property type="protein sequence ID" value="PHD59758.1"/>
    <property type="molecule type" value="Genomic_DNA"/>
</dbReference>
<protein>
    <submittedName>
        <fullName evidence="1">Uncharacterized protein</fullName>
    </submittedName>
</protein>
<comment type="caution">
    <text evidence="1">The sequence shown here is derived from an EMBL/GenBank/DDBJ whole genome shotgun (WGS) entry which is preliminary data.</text>
</comment>
<dbReference type="RefSeq" id="WP_100061573.1">
    <property type="nucleotide sequence ID" value="NZ_NUSQ01000188.1"/>
</dbReference>
<sequence length="173" mass="19628">MKKTVCKVGIMGLLGISMISTSLFGNVSTASAQERETTYATQYEFTMNNLNQYNGLRVKEVGNPTIYLIDNGTKRGITSPEVYNRLFRNWDNVHELLTLSGVPNGTVIDGNMGLVKFENNPKVYLLDKNIHGNTVKRWITSPSAMDKYNFRWDMPIMPSWMEHTIPDGTSIHY</sequence>
<evidence type="ECO:0000313" key="2">
    <source>
        <dbReference type="Proteomes" id="UP000225997"/>
    </source>
</evidence>